<evidence type="ECO:0000256" key="1">
    <source>
        <dbReference type="SAM" id="Phobius"/>
    </source>
</evidence>
<keyword evidence="1" id="KW-0472">Membrane</keyword>
<proteinExistence type="predicted"/>
<reference evidence="2 3" key="1">
    <citation type="submission" date="2018-08" db="EMBL/GenBank/DDBJ databases">
        <title>Proposal of Muricauda 72 sp.nov. and Muricauda NH166 sp.nov., isolated from seawater.</title>
        <authorList>
            <person name="Cheng H."/>
            <person name="Wu Y.-H."/>
            <person name="Guo L.-L."/>
            <person name="Xu X.-W."/>
        </authorList>
    </citation>
    <scope>NUCLEOTIDE SEQUENCE [LARGE SCALE GENOMIC DNA]</scope>
    <source>
        <strain evidence="2 3">NH166</strain>
    </source>
</reference>
<dbReference type="Proteomes" id="UP000284189">
    <property type="component" value="Unassembled WGS sequence"/>
</dbReference>
<feature type="transmembrane region" description="Helical" evidence="1">
    <location>
        <begin position="58"/>
        <end position="77"/>
    </location>
</feature>
<keyword evidence="1" id="KW-0812">Transmembrane</keyword>
<dbReference type="EMBL" id="QXFJ01000015">
    <property type="protein sequence ID" value="RIV72167.1"/>
    <property type="molecule type" value="Genomic_DNA"/>
</dbReference>
<accession>A0A418N9G0</accession>
<comment type="caution">
    <text evidence="2">The sequence shown here is derived from an EMBL/GenBank/DDBJ whole genome shotgun (WGS) entry which is preliminary data.</text>
</comment>
<gene>
    <name evidence="2" type="ORF">D2U88_06865</name>
</gene>
<feature type="transmembrane region" description="Helical" evidence="1">
    <location>
        <begin position="33"/>
        <end position="51"/>
    </location>
</feature>
<keyword evidence="1" id="KW-1133">Transmembrane helix</keyword>
<organism evidence="2 3">
    <name type="scientific">Flagellimonas aequoris</name>
    <dbReference type="NCBI Taxonomy" id="2306997"/>
    <lineage>
        <taxon>Bacteria</taxon>
        <taxon>Pseudomonadati</taxon>
        <taxon>Bacteroidota</taxon>
        <taxon>Flavobacteriia</taxon>
        <taxon>Flavobacteriales</taxon>
        <taxon>Flavobacteriaceae</taxon>
        <taxon>Flagellimonas</taxon>
    </lineage>
</organism>
<name>A0A418N9G0_9FLAO</name>
<sequence>MRTRSSHFLAAFSILLASVSIKSDRFIFIDETPRILATTALILFVCIYFLCKSKKAILEIPLTPFLITILLISIYLVEMPQQNRFFMAGTGVGLIFLFICLSNQQHRFFKQQAFFLSDLYRFSFV</sequence>
<evidence type="ECO:0000313" key="3">
    <source>
        <dbReference type="Proteomes" id="UP000284189"/>
    </source>
</evidence>
<feature type="transmembrane region" description="Helical" evidence="1">
    <location>
        <begin position="83"/>
        <end position="101"/>
    </location>
</feature>
<protein>
    <submittedName>
        <fullName evidence="2">Uncharacterized protein</fullName>
    </submittedName>
</protein>
<evidence type="ECO:0000313" key="2">
    <source>
        <dbReference type="EMBL" id="RIV72167.1"/>
    </source>
</evidence>
<dbReference type="AlphaFoldDB" id="A0A418N9G0"/>